<keyword evidence="2" id="KW-1185">Reference proteome</keyword>
<reference evidence="1 2" key="1">
    <citation type="journal article" date="2012" name="J. Bacteriol.">
        <title>Genome Sequence of Gallaecimonas xiamenensis Type Strain 3-C-1.</title>
        <authorList>
            <person name="Lai Q."/>
            <person name="Wang L."/>
            <person name="Wang W."/>
            <person name="Shao Z."/>
        </authorList>
    </citation>
    <scope>NUCLEOTIDE SEQUENCE [LARGE SCALE GENOMIC DNA]</scope>
    <source>
        <strain evidence="1 2">3-C-1</strain>
    </source>
</reference>
<dbReference type="OrthoDB" id="6047542at2"/>
<dbReference type="Proteomes" id="UP000006755">
    <property type="component" value="Unassembled WGS sequence"/>
</dbReference>
<accession>K2JR47</accession>
<dbReference type="RefSeq" id="WP_008482066.1">
    <property type="nucleotide sequence ID" value="NZ_AMRI01000001.1"/>
</dbReference>
<gene>
    <name evidence="1" type="ORF">B3C1_00070</name>
</gene>
<name>K2JR47_9GAMM</name>
<sequence>MMYTDEQLLYFEQLLIGKAELSWRAWWAQNEELLKQQLPRSEYLRIKFGLVRYAHQVLSDAGYTVQWGPAASREAFFANLHESVLDGKGKPSKTHRLTMYDGALASLEAGNVQEAVGKVRKIIQRALIGREEHQIEEICSMQFDAEMMLTGGVDFDFGLIIANEIASIGDDDDILGTPIRYARELVLRHTDH</sequence>
<proteinExistence type="predicted"/>
<dbReference type="EMBL" id="AMRI01000001">
    <property type="protein sequence ID" value="EKE77808.1"/>
    <property type="molecule type" value="Genomic_DNA"/>
</dbReference>
<comment type="caution">
    <text evidence="1">The sequence shown here is derived from an EMBL/GenBank/DDBJ whole genome shotgun (WGS) entry which is preliminary data.</text>
</comment>
<dbReference type="AlphaFoldDB" id="K2JR47"/>
<evidence type="ECO:0000313" key="2">
    <source>
        <dbReference type="Proteomes" id="UP000006755"/>
    </source>
</evidence>
<dbReference type="eggNOG" id="ENOG502ZRW3">
    <property type="taxonomic scope" value="Bacteria"/>
</dbReference>
<protein>
    <submittedName>
        <fullName evidence="1">Uncharacterized protein</fullName>
    </submittedName>
</protein>
<organism evidence="1 2">
    <name type="scientific">Gallaecimonas xiamenensis 3-C-1</name>
    <dbReference type="NCBI Taxonomy" id="745411"/>
    <lineage>
        <taxon>Bacteria</taxon>
        <taxon>Pseudomonadati</taxon>
        <taxon>Pseudomonadota</taxon>
        <taxon>Gammaproteobacteria</taxon>
        <taxon>Enterobacterales</taxon>
        <taxon>Gallaecimonadaceae</taxon>
        <taxon>Gallaecimonas</taxon>
    </lineage>
</organism>
<evidence type="ECO:0000313" key="1">
    <source>
        <dbReference type="EMBL" id="EKE77808.1"/>
    </source>
</evidence>
<dbReference type="STRING" id="745411.B3C1_00070"/>